<dbReference type="PROSITE" id="PS00028">
    <property type="entry name" value="ZINC_FINGER_C2H2_1"/>
    <property type="match status" value="1"/>
</dbReference>
<dbReference type="Proteomes" id="UP001152484">
    <property type="component" value="Unassembled WGS sequence"/>
</dbReference>
<dbReference type="Pfam" id="PF13912">
    <property type="entry name" value="zf-C2H2_6"/>
    <property type="match status" value="1"/>
</dbReference>
<keyword evidence="1" id="KW-0862">Zinc</keyword>
<keyword evidence="5" id="KW-1185">Reference proteome</keyword>
<feature type="region of interest" description="Disordered" evidence="2">
    <location>
        <begin position="1"/>
        <end position="30"/>
    </location>
</feature>
<feature type="compositionally biased region" description="Acidic residues" evidence="2">
    <location>
        <begin position="144"/>
        <end position="162"/>
    </location>
</feature>
<organism evidence="4 5">
    <name type="scientific">Cuscuta europaea</name>
    <name type="common">European dodder</name>
    <dbReference type="NCBI Taxonomy" id="41803"/>
    <lineage>
        <taxon>Eukaryota</taxon>
        <taxon>Viridiplantae</taxon>
        <taxon>Streptophyta</taxon>
        <taxon>Embryophyta</taxon>
        <taxon>Tracheophyta</taxon>
        <taxon>Spermatophyta</taxon>
        <taxon>Magnoliopsida</taxon>
        <taxon>eudicotyledons</taxon>
        <taxon>Gunneridae</taxon>
        <taxon>Pentapetalae</taxon>
        <taxon>asterids</taxon>
        <taxon>lamiids</taxon>
        <taxon>Solanales</taxon>
        <taxon>Convolvulaceae</taxon>
        <taxon>Cuscuteae</taxon>
        <taxon>Cuscuta</taxon>
        <taxon>Cuscuta subgen. Cuscuta</taxon>
    </lineage>
</organism>
<evidence type="ECO:0000256" key="2">
    <source>
        <dbReference type="SAM" id="MobiDB-lite"/>
    </source>
</evidence>
<dbReference type="EMBL" id="CAMAPE010000048">
    <property type="protein sequence ID" value="CAH9105913.1"/>
    <property type="molecule type" value="Genomic_DNA"/>
</dbReference>
<dbReference type="PANTHER" id="PTHR47591:SF1">
    <property type="entry name" value="ZINC FINGER PROTEIN ZAT2-RELATED"/>
    <property type="match status" value="1"/>
</dbReference>
<proteinExistence type="predicted"/>
<accession>A0A9P1EH04</accession>
<evidence type="ECO:0000313" key="4">
    <source>
        <dbReference type="EMBL" id="CAH9105913.1"/>
    </source>
</evidence>
<dbReference type="OrthoDB" id="6077919at2759"/>
<evidence type="ECO:0000313" key="5">
    <source>
        <dbReference type="Proteomes" id="UP001152484"/>
    </source>
</evidence>
<evidence type="ECO:0000259" key="3">
    <source>
        <dbReference type="PROSITE" id="PS50157"/>
    </source>
</evidence>
<evidence type="ECO:0000256" key="1">
    <source>
        <dbReference type="PROSITE-ProRule" id="PRU00042"/>
    </source>
</evidence>
<dbReference type="AlphaFoldDB" id="A0A9P1EH04"/>
<gene>
    <name evidence="4" type="ORF">CEURO_LOCUS17112</name>
</gene>
<keyword evidence="1" id="KW-0863">Zinc-finger</keyword>
<keyword evidence="1" id="KW-0479">Metal-binding</keyword>
<feature type="domain" description="C2H2-type" evidence="3">
    <location>
        <begin position="39"/>
        <end position="61"/>
    </location>
</feature>
<name>A0A9P1EH04_CUSEU</name>
<dbReference type="InterPro" id="IPR013087">
    <property type="entry name" value="Znf_C2H2_type"/>
</dbReference>
<reference evidence="4" key="1">
    <citation type="submission" date="2022-07" db="EMBL/GenBank/DDBJ databases">
        <authorList>
            <person name="Macas J."/>
            <person name="Novak P."/>
            <person name="Neumann P."/>
        </authorList>
    </citation>
    <scope>NUCLEOTIDE SEQUENCE</scope>
</reference>
<dbReference type="GO" id="GO:0008270">
    <property type="term" value="F:zinc ion binding"/>
    <property type="evidence" value="ECO:0007669"/>
    <property type="project" value="UniProtKB-KW"/>
</dbReference>
<comment type="caution">
    <text evidence="4">The sequence shown here is derived from an EMBL/GenBank/DDBJ whole genome shotgun (WGS) entry which is preliminary data.</text>
</comment>
<feature type="region of interest" description="Disordered" evidence="2">
    <location>
        <begin position="131"/>
        <end position="162"/>
    </location>
</feature>
<sequence>MGSNAPSPVTEENHLNDGGMSMGAVAANPSPPPLPYEEHVCETCGAVFATERAMFGHLRCHKDRGWRGAYCPPTFSMDEFAEYKHLLVKSEEEQMREIEAEKALAASLVLDPQSPESDEVTPPPLKKQAILDWDWDLNVPPPFEESDTDDEEGDPGSDVDLY</sequence>
<dbReference type="PROSITE" id="PS50157">
    <property type="entry name" value="ZINC_FINGER_C2H2_2"/>
    <property type="match status" value="1"/>
</dbReference>
<protein>
    <recommendedName>
        <fullName evidence="3">C2H2-type domain-containing protein</fullName>
    </recommendedName>
</protein>
<dbReference type="PANTHER" id="PTHR47591">
    <property type="entry name" value="ZINC FINGER PROTEIN ZAT2-RELATED"/>
    <property type="match status" value="1"/>
</dbReference>